<dbReference type="EMBL" id="JOPJ01000002">
    <property type="protein sequence ID" value="OUJ13847.1"/>
    <property type="molecule type" value="Genomic_DNA"/>
</dbReference>
<accession>A0A252BYB6</accession>
<proteinExistence type="predicted"/>
<reference evidence="2" key="1">
    <citation type="submission" date="2014-06" db="EMBL/GenBank/DDBJ databases">
        <authorList>
            <person name="Winans N.J."/>
            <person name="Newell P.D."/>
            <person name="Douglas A.E."/>
        </authorList>
    </citation>
    <scope>NUCLEOTIDE SEQUENCE [LARGE SCALE GENOMIC DNA]</scope>
</reference>
<sequence>MTDLENMSLNQRLNRMGYAHDITRKFKGHGLIYRISDGEPVDHMDYQAALEFVKGLENAHD</sequence>
<evidence type="ECO:0000313" key="2">
    <source>
        <dbReference type="Proteomes" id="UP000194931"/>
    </source>
</evidence>
<gene>
    <name evidence="1" type="ORF">HK26_04195</name>
</gene>
<protein>
    <submittedName>
        <fullName evidence="1">Uncharacterized protein</fullName>
    </submittedName>
</protein>
<keyword evidence="2" id="KW-1185">Reference proteome</keyword>
<dbReference type="AlphaFoldDB" id="A0A252BYB6"/>
<comment type="caution">
    <text evidence="1">The sequence shown here is derived from an EMBL/GenBank/DDBJ whole genome shotgun (WGS) entry which is preliminary data.</text>
</comment>
<organism evidence="1 2">
    <name type="scientific">Acetobacter okinawensis</name>
    <dbReference type="NCBI Taxonomy" id="1076594"/>
    <lineage>
        <taxon>Bacteria</taxon>
        <taxon>Pseudomonadati</taxon>
        <taxon>Pseudomonadota</taxon>
        <taxon>Alphaproteobacteria</taxon>
        <taxon>Acetobacterales</taxon>
        <taxon>Acetobacteraceae</taxon>
        <taxon>Acetobacter</taxon>
    </lineage>
</organism>
<evidence type="ECO:0000313" key="1">
    <source>
        <dbReference type="EMBL" id="OUJ13847.1"/>
    </source>
</evidence>
<dbReference type="Proteomes" id="UP000194931">
    <property type="component" value="Unassembled WGS sequence"/>
</dbReference>
<name>A0A252BYB6_9PROT</name>
<dbReference type="RefSeq" id="WP_086638098.1">
    <property type="nucleotide sequence ID" value="NZ_JOPJ01000002.1"/>
</dbReference>